<dbReference type="PANTHER" id="PTHR31223">
    <property type="entry name" value="LOG FAMILY PROTEIN YJL055W"/>
    <property type="match status" value="1"/>
</dbReference>
<dbReference type="GO" id="GO:0016799">
    <property type="term" value="F:hydrolase activity, hydrolyzing N-glycosyl compounds"/>
    <property type="evidence" value="ECO:0007669"/>
    <property type="project" value="TreeGrafter"/>
</dbReference>
<dbReference type="EMBL" id="UOGL01000076">
    <property type="protein sequence ID" value="VAX36733.1"/>
    <property type="molecule type" value="Genomic_DNA"/>
</dbReference>
<evidence type="ECO:0000313" key="1">
    <source>
        <dbReference type="EMBL" id="VAX36733.1"/>
    </source>
</evidence>
<dbReference type="NCBIfam" id="TIGR00730">
    <property type="entry name" value="Rossman fold protein, TIGR00730 family"/>
    <property type="match status" value="1"/>
</dbReference>
<dbReference type="GO" id="GO:0005829">
    <property type="term" value="C:cytosol"/>
    <property type="evidence" value="ECO:0007669"/>
    <property type="project" value="TreeGrafter"/>
</dbReference>
<organism evidence="1">
    <name type="scientific">hydrothermal vent metagenome</name>
    <dbReference type="NCBI Taxonomy" id="652676"/>
    <lineage>
        <taxon>unclassified sequences</taxon>
        <taxon>metagenomes</taxon>
        <taxon>ecological metagenomes</taxon>
    </lineage>
</organism>
<dbReference type="SUPFAM" id="SSF102405">
    <property type="entry name" value="MCP/YpsA-like"/>
    <property type="match status" value="1"/>
</dbReference>
<gene>
    <name evidence="1" type="ORF">MNBD_PLANCTO02-3361</name>
</gene>
<name>A0A3B1DIZ7_9ZZZZ</name>
<dbReference type="GO" id="GO:0009691">
    <property type="term" value="P:cytokinin biosynthetic process"/>
    <property type="evidence" value="ECO:0007669"/>
    <property type="project" value="InterPro"/>
</dbReference>
<sequence length="196" mass="21420">MSIDCWICVFAGSSSGLRDEYTLVAQQLGEEMAKRNYGLVYGGAKIGLMGEVATAILAKGGKAIGVIPEFLASKEVSHDQLTKLHVVSTMHERKQKMSELADGFVALPGGLGTLEEMAEILTWAQLGVHSKPCGLLNVCGYYDALITFLDHAISEQFMKPKDRNLILAEKTPALLFDQMAAYQPVEHKKWVDSSQT</sequence>
<proteinExistence type="predicted"/>
<reference evidence="1" key="1">
    <citation type="submission" date="2018-06" db="EMBL/GenBank/DDBJ databases">
        <authorList>
            <person name="Zhirakovskaya E."/>
        </authorList>
    </citation>
    <scope>NUCLEOTIDE SEQUENCE</scope>
</reference>
<dbReference type="Gene3D" id="3.40.50.450">
    <property type="match status" value="1"/>
</dbReference>
<accession>A0A3B1DIZ7</accession>
<protein>
    <submittedName>
        <fullName evidence="1">Lysine decarboxylase family</fullName>
    </submittedName>
</protein>
<dbReference type="InterPro" id="IPR005269">
    <property type="entry name" value="LOG"/>
</dbReference>
<dbReference type="Pfam" id="PF03641">
    <property type="entry name" value="Lysine_decarbox"/>
    <property type="match status" value="1"/>
</dbReference>
<dbReference type="AlphaFoldDB" id="A0A3B1DIZ7"/>
<dbReference type="PANTHER" id="PTHR31223:SF70">
    <property type="entry name" value="LOG FAMILY PROTEIN YJL055W"/>
    <property type="match status" value="1"/>
</dbReference>
<dbReference type="InterPro" id="IPR031100">
    <property type="entry name" value="LOG_fam"/>
</dbReference>